<gene>
    <name evidence="3" type="primary">ramA</name>
    <name evidence="3" type="ORF">ERS852394_02097</name>
</gene>
<dbReference type="PANTHER" id="PTHR23088:SF30">
    <property type="entry name" value="OMEGA-AMIDASE NIT2"/>
    <property type="match status" value="1"/>
</dbReference>
<dbReference type="Proteomes" id="UP000095409">
    <property type="component" value="Unassembled WGS sequence"/>
</dbReference>
<dbReference type="EC" id="3.5.1.100" evidence="3"/>
<dbReference type="Gene3D" id="3.60.110.10">
    <property type="entry name" value="Carbon-nitrogen hydrolase"/>
    <property type="match status" value="1"/>
</dbReference>
<protein>
    <submittedName>
        <fullName evidence="3">(R)-stereoselective amidase</fullName>
        <ecNumber evidence="3">3.5.1.100</ecNumber>
    </submittedName>
</protein>
<dbReference type="AlphaFoldDB" id="A0A174EV35"/>
<organism evidence="3 4">
    <name type="scientific">Blautia obeum</name>
    <dbReference type="NCBI Taxonomy" id="40520"/>
    <lineage>
        <taxon>Bacteria</taxon>
        <taxon>Bacillati</taxon>
        <taxon>Bacillota</taxon>
        <taxon>Clostridia</taxon>
        <taxon>Lachnospirales</taxon>
        <taxon>Lachnospiraceae</taxon>
        <taxon>Blautia</taxon>
    </lineage>
</organism>
<dbReference type="CDD" id="cd07572">
    <property type="entry name" value="nit"/>
    <property type="match status" value="1"/>
</dbReference>
<dbReference type="GO" id="GO:0006541">
    <property type="term" value="P:glutamine metabolic process"/>
    <property type="evidence" value="ECO:0007669"/>
    <property type="project" value="TreeGrafter"/>
</dbReference>
<dbReference type="InterPro" id="IPR045254">
    <property type="entry name" value="Nit1/2_C-N_Hydrolase"/>
</dbReference>
<dbReference type="GO" id="GO:0050152">
    <property type="term" value="F:omega-amidase activity"/>
    <property type="evidence" value="ECO:0007669"/>
    <property type="project" value="TreeGrafter"/>
</dbReference>
<dbReference type="InterPro" id="IPR036526">
    <property type="entry name" value="C-N_Hydrolase_sf"/>
</dbReference>
<dbReference type="GO" id="GO:0006528">
    <property type="term" value="P:asparagine metabolic process"/>
    <property type="evidence" value="ECO:0007669"/>
    <property type="project" value="TreeGrafter"/>
</dbReference>
<dbReference type="InterPro" id="IPR003010">
    <property type="entry name" value="C-N_Hydrolase"/>
</dbReference>
<proteinExistence type="predicted"/>
<evidence type="ECO:0000259" key="2">
    <source>
        <dbReference type="PROSITE" id="PS50263"/>
    </source>
</evidence>
<dbReference type="EMBL" id="CYZD01000010">
    <property type="protein sequence ID" value="CUO39855.1"/>
    <property type="molecule type" value="Genomic_DNA"/>
</dbReference>
<evidence type="ECO:0000313" key="3">
    <source>
        <dbReference type="EMBL" id="CUO39855.1"/>
    </source>
</evidence>
<dbReference type="PROSITE" id="PS50263">
    <property type="entry name" value="CN_HYDROLASE"/>
    <property type="match status" value="1"/>
</dbReference>
<keyword evidence="1 3" id="KW-0378">Hydrolase</keyword>
<dbReference type="GO" id="GO:0006107">
    <property type="term" value="P:oxaloacetate metabolic process"/>
    <property type="evidence" value="ECO:0007669"/>
    <property type="project" value="TreeGrafter"/>
</dbReference>
<evidence type="ECO:0000256" key="1">
    <source>
        <dbReference type="ARBA" id="ARBA00022801"/>
    </source>
</evidence>
<feature type="domain" description="CN hydrolase" evidence="2">
    <location>
        <begin position="4"/>
        <end position="249"/>
    </location>
</feature>
<sequence>MEKIKIAAIQMSTVADKMENVRTVKTYLEKIKDENPDCVILPEMFCCPYQTENFPIYAEKEGGPVWQQLSGYAKQYGIYLIGGSMPEKDAEGNVYNTSYIFDREGKQIGKHRKVHLFDIDIKGGQTFKESDTLTAGDSDTVFDTEFGKIGVMLCFDIRFPELSRMMVNDGAKVIFVPAAFNMTTGPAHWELSFRTRALDNQIYMVGCAPARDVSAGYISWGHSIVTDPWGRVIDMLDEKKGILLAELDMDYEEQVREELPLLKSRRKDIYQLSQNLFNSGNSTESSPVL</sequence>
<dbReference type="RefSeq" id="WP_055066237.1">
    <property type="nucleotide sequence ID" value="NZ_CYZD01000010.1"/>
</dbReference>
<dbReference type="Pfam" id="PF00795">
    <property type="entry name" value="CN_hydrolase"/>
    <property type="match status" value="1"/>
</dbReference>
<name>A0A174EV35_9FIRM</name>
<reference evidence="3 4" key="1">
    <citation type="submission" date="2015-09" db="EMBL/GenBank/DDBJ databases">
        <authorList>
            <consortium name="Pathogen Informatics"/>
        </authorList>
    </citation>
    <scope>NUCLEOTIDE SEQUENCE [LARGE SCALE GENOMIC DNA]</scope>
    <source>
        <strain evidence="3 4">2789STDY5608837</strain>
    </source>
</reference>
<dbReference type="SUPFAM" id="SSF56317">
    <property type="entry name" value="Carbon-nitrogen hydrolase"/>
    <property type="match status" value="1"/>
</dbReference>
<evidence type="ECO:0000313" key="4">
    <source>
        <dbReference type="Proteomes" id="UP000095409"/>
    </source>
</evidence>
<accession>A0A174EV35</accession>
<dbReference type="PANTHER" id="PTHR23088">
    <property type="entry name" value="NITRILASE-RELATED"/>
    <property type="match status" value="1"/>
</dbReference>